<proteinExistence type="predicted"/>
<evidence type="ECO:0000313" key="2">
    <source>
        <dbReference type="EMBL" id="TKW60048.1"/>
    </source>
</evidence>
<feature type="region of interest" description="Disordered" evidence="1">
    <location>
        <begin position="417"/>
        <end position="506"/>
    </location>
</feature>
<reference evidence="2 3" key="1">
    <citation type="journal article" date="2019" name="PLoS ONE">
        <title>Comparative genome analysis indicates high evolutionary potential of pathogenicity genes in Colletotrichum tanaceti.</title>
        <authorList>
            <person name="Lelwala R.V."/>
            <person name="Korhonen P.K."/>
            <person name="Young N.D."/>
            <person name="Scott J.B."/>
            <person name="Ades P.A."/>
            <person name="Gasser R.B."/>
            <person name="Taylor P.W.J."/>
        </authorList>
    </citation>
    <scope>NUCLEOTIDE SEQUENCE [LARGE SCALE GENOMIC DNA]</scope>
    <source>
        <strain evidence="2">BRIP57314</strain>
    </source>
</reference>
<feature type="region of interest" description="Disordered" evidence="1">
    <location>
        <begin position="1"/>
        <end position="54"/>
    </location>
</feature>
<dbReference type="AlphaFoldDB" id="A0A4U6XVR7"/>
<feature type="compositionally biased region" description="Low complexity" evidence="1">
    <location>
        <begin position="362"/>
        <end position="379"/>
    </location>
</feature>
<evidence type="ECO:0000256" key="1">
    <source>
        <dbReference type="SAM" id="MobiDB-lite"/>
    </source>
</evidence>
<feature type="compositionally biased region" description="Basic and acidic residues" evidence="1">
    <location>
        <begin position="452"/>
        <end position="462"/>
    </location>
</feature>
<dbReference type="Proteomes" id="UP000310108">
    <property type="component" value="Unassembled WGS sequence"/>
</dbReference>
<keyword evidence="3" id="KW-1185">Reference proteome</keyword>
<organism evidence="2 3">
    <name type="scientific">Colletotrichum tanaceti</name>
    <dbReference type="NCBI Taxonomy" id="1306861"/>
    <lineage>
        <taxon>Eukaryota</taxon>
        <taxon>Fungi</taxon>
        <taxon>Dikarya</taxon>
        <taxon>Ascomycota</taxon>
        <taxon>Pezizomycotina</taxon>
        <taxon>Sordariomycetes</taxon>
        <taxon>Hypocreomycetidae</taxon>
        <taxon>Glomerellales</taxon>
        <taxon>Glomerellaceae</taxon>
        <taxon>Colletotrichum</taxon>
        <taxon>Colletotrichum destructivum species complex</taxon>
    </lineage>
</organism>
<feature type="region of interest" description="Disordered" evidence="1">
    <location>
        <begin position="355"/>
        <end position="379"/>
    </location>
</feature>
<feature type="region of interest" description="Disordered" evidence="1">
    <location>
        <begin position="775"/>
        <end position="812"/>
    </location>
</feature>
<accession>A0A4U6XVR7</accession>
<comment type="caution">
    <text evidence="2">The sequence shown here is derived from an EMBL/GenBank/DDBJ whole genome shotgun (WGS) entry which is preliminary data.</text>
</comment>
<evidence type="ECO:0000313" key="3">
    <source>
        <dbReference type="Proteomes" id="UP000310108"/>
    </source>
</evidence>
<feature type="compositionally biased region" description="Basic and acidic residues" evidence="1">
    <location>
        <begin position="26"/>
        <end position="40"/>
    </location>
</feature>
<name>A0A4U6XVR7_9PEZI</name>
<protein>
    <submittedName>
        <fullName evidence="2">Uncharacterized protein</fullName>
    </submittedName>
</protein>
<sequence length="812" mass="90518">MSANGFPAQRGMPPSSGSSLKRRASVLHESDHEQDTDSHPTNKSGGIRYGPPRPIKKPLPKILYTEAMVRGAMRGELVYTPALKSLMDSIEVDMRLTAQIAGRHLGSNVHYSKMKSILKQGQDEMINLERYLLSEAFIRIDIWNPTRLQEFFEMVHTYGLERELRDTYWQKNQLAHPAKIQRLYGLISRPLTHPNLDIGLADQIEKWAKDIMSRSVFVPRPDHPLIRSAVAIMNIAEQSSKENMQVWEKLQEGPKRVTQIWVAWCLARNKEWAETAYLAAIILDRSHKNKMIANCFRRENSALLKLVSNGYDKEACTHWRDMHGKCHVISMQELMSRPVVVKNLLFDTSPASASSVQQETLPSSTQKKPSSFSSAQHQRAPSFSASLASAFELQKTPHNANKTSNPLPPKVVLSTKAKDLASSSQHQLAPIRPTPSKQNPIVARSSPFSAIGRDRTPEDMVRDLQISDPSPIKKHRVNEPKQQQSKQGDKMDRTETSQPKVKKIKTSHADIIRQAEAGAHRQISASPAPTTMAAPAVPAHPIASVANTATSPALVASAATDSAALSSTAFAAPASAVAPPSVLTMASPPPTPTYPINPWMSQPFNPTDLTNMVAMRLFAGNSGFSLNGQTITAKTEREIVEETTEKLERIIDNKLSSYLVRLDSMSSDIEAIGDKQTAFEKTITQKYDDLKHSCDEKLIALEKTVLKKLDDHVQLIKDQQAAYEQAIIKKTEDKYAIQSDRQTAFEIAVMKKVNGQFELFQKQYEEHYDALKARVDRGEKKRGRPSNNDKAADTITCASMTDSTPPVRRKNH</sequence>
<dbReference type="STRING" id="1306861.A0A4U6XVR7"/>
<dbReference type="EMBL" id="PJEX01000003">
    <property type="protein sequence ID" value="TKW60048.1"/>
    <property type="molecule type" value="Genomic_DNA"/>
</dbReference>
<gene>
    <name evidence="2" type="ORF">CTA1_10041</name>
</gene>